<name>A0AAF0YH03_9TREE</name>
<keyword evidence="3" id="KW-1185">Reference proteome</keyword>
<feature type="compositionally biased region" description="Polar residues" evidence="1">
    <location>
        <begin position="42"/>
        <end position="59"/>
    </location>
</feature>
<dbReference type="GeneID" id="87812090"/>
<proteinExistence type="predicted"/>
<reference evidence="2" key="1">
    <citation type="submission" date="2023-10" db="EMBL/GenBank/DDBJ databases">
        <authorList>
            <person name="Noh H."/>
        </authorList>
    </citation>
    <scope>NUCLEOTIDE SEQUENCE</scope>
    <source>
        <strain evidence="2">DUCC4014</strain>
    </source>
</reference>
<dbReference type="EMBL" id="CP086720">
    <property type="protein sequence ID" value="WOO85427.1"/>
    <property type="molecule type" value="Genomic_DNA"/>
</dbReference>
<evidence type="ECO:0000313" key="2">
    <source>
        <dbReference type="EMBL" id="WOO85427.1"/>
    </source>
</evidence>
<accession>A0AAF0YH03</accession>
<organism evidence="2 3">
    <name type="scientific">Vanrija pseudolonga</name>
    <dbReference type="NCBI Taxonomy" id="143232"/>
    <lineage>
        <taxon>Eukaryota</taxon>
        <taxon>Fungi</taxon>
        <taxon>Dikarya</taxon>
        <taxon>Basidiomycota</taxon>
        <taxon>Agaricomycotina</taxon>
        <taxon>Tremellomycetes</taxon>
        <taxon>Trichosporonales</taxon>
        <taxon>Trichosporonaceae</taxon>
        <taxon>Vanrija</taxon>
    </lineage>
</organism>
<evidence type="ECO:0000313" key="3">
    <source>
        <dbReference type="Proteomes" id="UP000827549"/>
    </source>
</evidence>
<gene>
    <name evidence="2" type="ORF">LOC62_07G008926</name>
</gene>
<sequence length="213" mass="23885">MTHPFTPKVNRRPLAPLSSAALNRVSTPPSPTPLGGAHKTSKGSLVPTSRSSVPVQKPTSKIPLSARHPKQDENDMAGLLQKEKMRRQLAEAALADEKRVHAETRRQLDAQRAQHAPQLDELKKLTEAHDALLDEQISTVYELSEADSKLFEKDARNKELLRHVSELKEQQRLDQELISHVEIKAEKAEDDRAALAIKCARLEAERDHKVFGR</sequence>
<feature type="region of interest" description="Disordered" evidence="1">
    <location>
        <begin position="1"/>
        <end position="80"/>
    </location>
</feature>
<protein>
    <submittedName>
        <fullName evidence="2">Uncharacterized protein</fullName>
    </submittedName>
</protein>
<evidence type="ECO:0000256" key="1">
    <source>
        <dbReference type="SAM" id="MobiDB-lite"/>
    </source>
</evidence>
<dbReference type="AlphaFoldDB" id="A0AAF0YH03"/>
<dbReference type="Proteomes" id="UP000827549">
    <property type="component" value="Chromosome 7"/>
</dbReference>
<dbReference type="RefSeq" id="XP_062631453.1">
    <property type="nucleotide sequence ID" value="XM_062775469.1"/>
</dbReference>